<accession>A0ABR3NW78</accession>
<evidence type="ECO:0000259" key="1">
    <source>
        <dbReference type="Pfam" id="PF07703"/>
    </source>
</evidence>
<protein>
    <recommendedName>
        <fullName evidence="1">Alpha-2-macroglobulin bait region domain-containing protein</fullName>
    </recommendedName>
</protein>
<gene>
    <name evidence="2" type="ORF">QQF64_000066</name>
</gene>
<evidence type="ECO:0000313" key="3">
    <source>
        <dbReference type="Proteomes" id="UP001558613"/>
    </source>
</evidence>
<dbReference type="Gene3D" id="1.20.50.70">
    <property type="match status" value="1"/>
</dbReference>
<dbReference type="InterPro" id="IPR013783">
    <property type="entry name" value="Ig-like_fold"/>
</dbReference>
<dbReference type="Pfam" id="PF07703">
    <property type="entry name" value="A2M_BRD"/>
    <property type="match status" value="1"/>
</dbReference>
<evidence type="ECO:0000313" key="2">
    <source>
        <dbReference type="EMBL" id="KAL1281263.1"/>
    </source>
</evidence>
<name>A0ABR3NW78_9TELE</name>
<sequence length="183" mass="20344">MVQTKQTKLDDDQQAMRKMTAQAYKTKSVSNNYMHFSIGASEFQIGDQIKVNLNLGQSQRSQRSKFHLHDREQRSDCSCRQLKVQVKEPPPIYEPGEGFSLQITGDTGAKVGLVAVDKAVHGLNQNRLTQTKIWYIIQKHDIGCTAGGGRDSMGVFTDAGLMFESNSAGGTNARTSMFVLSYY</sequence>
<dbReference type="Gene3D" id="6.20.50.160">
    <property type="match status" value="1"/>
</dbReference>
<feature type="domain" description="Alpha-2-macroglobulin bait region" evidence="1">
    <location>
        <begin position="76"/>
        <end position="123"/>
    </location>
</feature>
<organism evidence="2 3">
    <name type="scientific">Cirrhinus molitorella</name>
    <name type="common">mud carp</name>
    <dbReference type="NCBI Taxonomy" id="172907"/>
    <lineage>
        <taxon>Eukaryota</taxon>
        <taxon>Metazoa</taxon>
        <taxon>Chordata</taxon>
        <taxon>Craniata</taxon>
        <taxon>Vertebrata</taxon>
        <taxon>Euteleostomi</taxon>
        <taxon>Actinopterygii</taxon>
        <taxon>Neopterygii</taxon>
        <taxon>Teleostei</taxon>
        <taxon>Ostariophysi</taxon>
        <taxon>Cypriniformes</taxon>
        <taxon>Cyprinidae</taxon>
        <taxon>Labeoninae</taxon>
        <taxon>Labeonini</taxon>
        <taxon>Cirrhinus</taxon>
    </lineage>
</organism>
<dbReference type="PANTHER" id="PTHR11412">
    <property type="entry name" value="MACROGLOBULIN / COMPLEMENT"/>
    <property type="match status" value="1"/>
</dbReference>
<proteinExistence type="predicted"/>
<dbReference type="PANTHER" id="PTHR11412:SF81">
    <property type="entry name" value="COMPLEMENT C3"/>
    <property type="match status" value="1"/>
</dbReference>
<dbReference type="InterPro" id="IPR011625">
    <property type="entry name" value="A2M_N_BRD"/>
</dbReference>
<dbReference type="EMBL" id="JAYMGO010000001">
    <property type="protein sequence ID" value="KAL1281263.1"/>
    <property type="molecule type" value="Genomic_DNA"/>
</dbReference>
<dbReference type="InterPro" id="IPR050473">
    <property type="entry name" value="A2M/Complement_sys"/>
</dbReference>
<dbReference type="Gene3D" id="2.60.40.1930">
    <property type="match status" value="1"/>
</dbReference>
<dbReference type="Proteomes" id="UP001558613">
    <property type="component" value="Unassembled WGS sequence"/>
</dbReference>
<dbReference type="Gene3D" id="2.60.40.10">
    <property type="entry name" value="Immunoglobulins"/>
    <property type="match status" value="1"/>
</dbReference>
<keyword evidence="3" id="KW-1185">Reference proteome</keyword>
<comment type="caution">
    <text evidence="2">The sequence shown here is derived from an EMBL/GenBank/DDBJ whole genome shotgun (WGS) entry which is preliminary data.</text>
</comment>
<reference evidence="2 3" key="1">
    <citation type="submission" date="2023-09" db="EMBL/GenBank/DDBJ databases">
        <authorList>
            <person name="Wang M."/>
        </authorList>
    </citation>
    <scope>NUCLEOTIDE SEQUENCE [LARGE SCALE GENOMIC DNA]</scope>
    <source>
        <strain evidence="2">GT-2023</strain>
        <tissue evidence="2">Liver</tissue>
    </source>
</reference>